<keyword evidence="1" id="KW-1133">Transmembrane helix</keyword>
<feature type="transmembrane region" description="Helical" evidence="1">
    <location>
        <begin position="61"/>
        <end position="82"/>
    </location>
</feature>
<evidence type="ECO:0000313" key="4">
    <source>
        <dbReference type="Proteomes" id="UP000613193"/>
    </source>
</evidence>
<keyword evidence="4" id="KW-1185">Reference proteome</keyword>
<accession>A0A934UMU0</accession>
<dbReference type="GO" id="GO:0004175">
    <property type="term" value="F:endopeptidase activity"/>
    <property type="evidence" value="ECO:0007669"/>
    <property type="project" value="UniProtKB-ARBA"/>
</dbReference>
<feature type="transmembrane region" description="Helical" evidence="1">
    <location>
        <begin position="150"/>
        <end position="170"/>
    </location>
</feature>
<dbReference type="AlphaFoldDB" id="A0A934UMU0"/>
<comment type="caution">
    <text evidence="3">The sequence shown here is derived from an EMBL/GenBank/DDBJ whole genome shotgun (WGS) entry which is preliminary data.</text>
</comment>
<dbReference type="GO" id="GO:0008237">
    <property type="term" value="F:metallopeptidase activity"/>
    <property type="evidence" value="ECO:0007669"/>
    <property type="project" value="UniProtKB-KW"/>
</dbReference>
<keyword evidence="1" id="KW-0812">Transmembrane</keyword>
<feature type="domain" description="CAAX prenyl protease 2/Lysostaphin resistance protein A-like" evidence="2">
    <location>
        <begin position="68"/>
        <end position="162"/>
    </location>
</feature>
<evidence type="ECO:0000256" key="1">
    <source>
        <dbReference type="SAM" id="Phobius"/>
    </source>
</evidence>
<reference evidence="3" key="1">
    <citation type="submission" date="2020-12" db="EMBL/GenBank/DDBJ databases">
        <title>Bacterial novel species Mucilaginibacter sp. SD-g isolated from soil.</title>
        <authorList>
            <person name="Jung H.-Y."/>
        </authorList>
    </citation>
    <scope>NUCLEOTIDE SEQUENCE</scope>
    <source>
        <strain evidence="3">SD-g</strain>
    </source>
</reference>
<protein>
    <submittedName>
        <fullName evidence="3">CPBP family intramembrane metalloprotease</fullName>
    </submittedName>
</protein>
<evidence type="ECO:0000313" key="3">
    <source>
        <dbReference type="EMBL" id="MBK0379221.1"/>
    </source>
</evidence>
<dbReference type="Proteomes" id="UP000613193">
    <property type="component" value="Unassembled WGS sequence"/>
</dbReference>
<gene>
    <name evidence="3" type="ORF">I5M19_07890</name>
</gene>
<dbReference type="InterPro" id="IPR003675">
    <property type="entry name" value="Rce1/LyrA-like_dom"/>
</dbReference>
<name>A0A934UMU0_9SPHI</name>
<dbReference type="EMBL" id="JAEHFW010000001">
    <property type="protein sequence ID" value="MBK0379221.1"/>
    <property type="molecule type" value="Genomic_DNA"/>
</dbReference>
<proteinExistence type="predicted"/>
<dbReference type="GO" id="GO:0080120">
    <property type="term" value="P:CAAX-box protein maturation"/>
    <property type="evidence" value="ECO:0007669"/>
    <property type="project" value="UniProtKB-ARBA"/>
</dbReference>
<keyword evidence="3" id="KW-0645">Protease</keyword>
<evidence type="ECO:0000259" key="2">
    <source>
        <dbReference type="Pfam" id="PF02517"/>
    </source>
</evidence>
<keyword evidence="3" id="KW-0378">Hydrolase</keyword>
<dbReference type="Pfam" id="PF02517">
    <property type="entry name" value="Rce1-like"/>
    <property type="match status" value="1"/>
</dbReference>
<keyword evidence="3" id="KW-0482">Metalloprotease</keyword>
<feature type="transmembrane region" description="Helical" evidence="1">
    <location>
        <begin position="21"/>
        <end position="41"/>
    </location>
</feature>
<feature type="transmembrane region" description="Helical" evidence="1">
    <location>
        <begin position="125"/>
        <end position="144"/>
    </location>
</feature>
<sequence length="177" mass="19447">MRQGLSLKAMGLGLNGLSVKKLFIGVLSGLVWLGFMLGVYIPLARYIAAGHANGYTEYNFLIGNLQVYLMTVLAAWLVGGVYEELAFRGFIRWGVTRLAGKVPGARYYSAGIASLLFGLYHIQQGWLGVIPATLGGLYWTWITVKHKGDLWPAIASHIVYDTAVLTLIYLDRSPGQH</sequence>
<keyword evidence="1" id="KW-0472">Membrane</keyword>
<organism evidence="3 4">
    <name type="scientific">Mucilaginibacter segetis</name>
    <dbReference type="NCBI Taxonomy" id="2793071"/>
    <lineage>
        <taxon>Bacteria</taxon>
        <taxon>Pseudomonadati</taxon>
        <taxon>Bacteroidota</taxon>
        <taxon>Sphingobacteriia</taxon>
        <taxon>Sphingobacteriales</taxon>
        <taxon>Sphingobacteriaceae</taxon>
        <taxon>Mucilaginibacter</taxon>
    </lineage>
</organism>
<dbReference type="RefSeq" id="WP_200065657.1">
    <property type="nucleotide sequence ID" value="NZ_JAEHFW010000001.1"/>
</dbReference>